<dbReference type="Proteomes" id="UP000198649">
    <property type="component" value="Unassembled WGS sequence"/>
</dbReference>
<dbReference type="CDD" id="cd07067">
    <property type="entry name" value="HP_PGM_like"/>
    <property type="match status" value="1"/>
</dbReference>
<dbReference type="Gene3D" id="3.40.50.1240">
    <property type="entry name" value="Phosphoglycerate mutase-like"/>
    <property type="match status" value="1"/>
</dbReference>
<dbReference type="OrthoDB" id="9810154at2"/>
<proteinExistence type="predicted"/>
<protein>
    <submittedName>
        <fullName evidence="1">Phosphohistidine phosphatase</fullName>
    </submittedName>
</protein>
<dbReference type="STRING" id="1005945.SAMN05216561_11126"/>
<dbReference type="AlphaFoldDB" id="A0A1I3JTY9"/>
<keyword evidence="2" id="KW-1185">Reference proteome</keyword>
<evidence type="ECO:0000313" key="2">
    <source>
        <dbReference type="Proteomes" id="UP000198649"/>
    </source>
</evidence>
<accession>A0A1I3JTY9</accession>
<organism evidence="1 2">
    <name type="scientific">Nocardioides psychrotolerans</name>
    <dbReference type="NCBI Taxonomy" id="1005945"/>
    <lineage>
        <taxon>Bacteria</taxon>
        <taxon>Bacillati</taxon>
        <taxon>Actinomycetota</taxon>
        <taxon>Actinomycetes</taxon>
        <taxon>Propionibacteriales</taxon>
        <taxon>Nocardioidaceae</taxon>
        <taxon>Nocardioides</taxon>
    </lineage>
</organism>
<dbReference type="EMBL" id="FOQG01000011">
    <property type="protein sequence ID" value="SFI63654.1"/>
    <property type="molecule type" value="Genomic_DNA"/>
</dbReference>
<sequence>MVADMPGSPRTLVVMRHAKAEQAGPTDFERELAERGRQDGAAAGGWLAARGILPDVALVSAATRARQTFTSVAQGAQWTLEPTLDRGLYAADPDTALDLVRSLGDDVSTVVVIGHNPTMAYLATILDDGEGDAAVGMTGAFPTSAVAVFTYDGTWGDLAGGGARVTAYHVGRA</sequence>
<dbReference type="InterPro" id="IPR029033">
    <property type="entry name" value="His_PPase_superfam"/>
</dbReference>
<name>A0A1I3JTY9_9ACTN</name>
<gene>
    <name evidence="1" type="ORF">SAMN05216561_11126</name>
</gene>
<dbReference type="Pfam" id="PF00300">
    <property type="entry name" value="His_Phos_1"/>
    <property type="match status" value="1"/>
</dbReference>
<dbReference type="SUPFAM" id="SSF53254">
    <property type="entry name" value="Phosphoglycerate mutase-like"/>
    <property type="match status" value="1"/>
</dbReference>
<dbReference type="InterPro" id="IPR013078">
    <property type="entry name" value="His_Pase_superF_clade-1"/>
</dbReference>
<evidence type="ECO:0000313" key="1">
    <source>
        <dbReference type="EMBL" id="SFI63654.1"/>
    </source>
</evidence>
<reference evidence="1 2" key="1">
    <citation type="submission" date="2016-10" db="EMBL/GenBank/DDBJ databases">
        <authorList>
            <person name="de Groot N.N."/>
        </authorList>
    </citation>
    <scope>NUCLEOTIDE SEQUENCE [LARGE SCALE GENOMIC DNA]</scope>
    <source>
        <strain evidence="1 2">CGMCC 1.11156</strain>
    </source>
</reference>